<gene>
    <name evidence="3" type="ORF">CFP56_022967</name>
</gene>
<keyword evidence="4" id="KW-1185">Reference proteome</keyword>
<sequence length="167" mass="19231">MRESYLPVDIYFSYTDYGSACGCGFFCNQTCNLTALSLLFSEFICKQQQFDINRRFKCSMCDFETHFRKRFSIQDADGTIAWSTNIGNKSVAGLHLTDTCNLMLLDENNTTIWQFLIIQQTRWFLCKSGWQGSNPLVKENFFPNAVWKSWAFVGPPVNAARVLKLIL</sequence>
<evidence type="ECO:0000256" key="1">
    <source>
        <dbReference type="ARBA" id="ARBA00022729"/>
    </source>
</evidence>
<evidence type="ECO:0000313" key="3">
    <source>
        <dbReference type="EMBL" id="KAK7836111.1"/>
    </source>
</evidence>
<dbReference type="Gene3D" id="2.90.10.10">
    <property type="entry name" value="Bulb-type lectin domain"/>
    <property type="match status" value="1"/>
</dbReference>
<protein>
    <submittedName>
        <fullName evidence="3">Uncharacterized protein</fullName>
    </submittedName>
</protein>
<reference evidence="3 4" key="1">
    <citation type="journal article" date="2018" name="Sci. Data">
        <title>The draft genome sequence of cork oak.</title>
        <authorList>
            <person name="Ramos A.M."/>
            <person name="Usie A."/>
            <person name="Barbosa P."/>
            <person name="Barros P.M."/>
            <person name="Capote T."/>
            <person name="Chaves I."/>
            <person name="Simoes F."/>
            <person name="Abreu I."/>
            <person name="Carrasquinho I."/>
            <person name="Faro C."/>
            <person name="Guimaraes J.B."/>
            <person name="Mendonca D."/>
            <person name="Nobrega F."/>
            <person name="Rodrigues L."/>
            <person name="Saibo N.J.M."/>
            <person name="Varela M.C."/>
            <person name="Egas C."/>
            <person name="Matos J."/>
            <person name="Miguel C.M."/>
            <person name="Oliveira M.M."/>
            <person name="Ricardo C.P."/>
            <person name="Goncalves S."/>
        </authorList>
    </citation>
    <scope>NUCLEOTIDE SEQUENCE [LARGE SCALE GENOMIC DNA]</scope>
    <source>
        <strain evidence="4">cv. HL8</strain>
    </source>
</reference>
<keyword evidence="1" id="KW-0732">Signal</keyword>
<comment type="caution">
    <text evidence="3">The sequence shown here is derived from an EMBL/GenBank/DDBJ whole genome shotgun (WGS) entry which is preliminary data.</text>
</comment>
<name>A0AAW0KC36_QUESU</name>
<dbReference type="EMBL" id="PKMF04000362">
    <property type="protein sequence ID" value="KAK7836111.1"/>
    <property type="molecule type" value="Genomic_DNA"/>
</dbReference>
<keyword evidence="2" id="KW-1015">Disulfide bond</keyword>
<dbReference type="Proteomes" id="UP000237347">
    <property type="component" value="Unassembled WGS sequence"/>
</dbReference>
<accession>A0AAW0KC36</accession>
<dbReference type="AlphaFoldDB" id="A0AAW0KC36"/>
<evidence type="ECO:0000256" key="2">
    <source>
        <dbReference type="ARBA" id="ARBA00023157"/>
    </source>
</evidence>
<dbReference type="InterPro" id="IPR036426">
    <property type="entry name" value="Bulb-type_lectin_dom_sf"/>
</dbReference>
<proteinExistence type="predicted"/>
<organism evidence="3 4">
    <name type="scientific">Quercus suber</name>
    <name type="common">Cork oak</name>
    <dbReference type="NCBI Taxonomy" id="58331"/>
    <lineage>
        <taxon>Eukaryota</taxon>
        <taxon>Viridiplantae</taxon>
        <taxon>Streptophyta</taxon>
        <taxon>Embryophyta</taxon>
        <taxon>Tracheophyta</taxon>
        <taxon>Spermatophyta</taxon>
        <taxon>Magnoliopsida</taxon>
        <taxon>eudicotyledons</taxon>
        <taxon>Gunneridae</taxon>
        <taxon>Pentapetalae</taxon>
        <taxon>rosids</taxon>
        <taxon>fabids</taxon>
        <taxon>Fagales</taxon>
        <taxon>Fagaceae</taxon>
        <taxon>Quercus</taxon>
    </lineage>
</organism>
<dbReference type="SUPFAM" id="SSF51110">
    <property type="entry name" value="alpha-D-mannose-specific plant lectins"/>
    <property type="match status" value="1"/>
</dbReference>
<evidence type="ECO:0000313" key="4">
    <source>
        <dbReference type="Proteomes" id="UP000237347"/>
    </source>
</evidence>